<dbReference type="InterPro" id="IPR002661">
    <property type="entry name" value="Ribosome_recyc_fac"/>
</dbReference>
<dbReference type="Gene3D" id="1.10.132.20">
    <property type="entry name" value="Ribosome-recycling factor"/>
    <property type="match status" value="1"/>
</dbReference>
<accession>A0AAD3TY46</accession>
<reference evidence="6" key="2">
    <citation type="submission" date="2023-06" db="EMBL/GenBank/DDBJ databases">
        <authorList>
            <person name="Kobayashi Y."/>
            <person name="Kayamori A."/>
            <person name="Aoki K."/>
            <person name="Shiwa Y."/>
            <person name="Fujita N."/>
            <person name="Sugita T."/>
            <person name="Iwasaki W."/>
            <person name="Tanaka N."/>
            <person name="Takashima M."/>
        </authorList>
    </citation>
    <scope>NUCLEOTIDE SEQUENCE</scope>
    <source>
        <strain evidence="6">HIS016</strain>
    </source>
</reference>
<evidence type="ECO:0000313" key="6">
    <source>
        <dbReference type="EMBL" id="GMK59021.1"/>
    </source>
</evidence>
<dbReference type="GO" id="GO:0006412">
    <property type="term" value="P:translation"/>
    <property type="evidence" value="ECO:0007669"/>
    <property type="project" value="UniProtKB-KW"/>
</dbReference>
<dbReference type="EMBL" id="BTCM01000007">
    <property type="protein sequence ID" value="GMK59021.1"/>
    <property type="molecule type" value="Genomic_DNA"/>
</dbReference>
<evidence type="ECO:0000256" key="1">
    <source>
        <dbReference type="ARBA" id="ARBA00005912"/>
    </source>
</evidence>
<dbReference type="FunFam" id="3.30.1360.40:FF:000001">
    <property type="entry name" value="Ribosome-recycling factor"/>
    <property type="match status" value="1"/>
</dbReference>
<dbReference type="InterPro" id="IPR023584">
    <property type="entry name" value="Ribosome_recyc_fac_dom"/>
</dbReference>
<dbReference type="PANTHER" id="PTHR20982">
    <property type="entry name" value="RIBOSOME RECYCLING FACTOR"/>
    <property type="match status" value="1"/>
</dbReference>
<comment type="caution">
    <text evidence="6">The sequence shown here is derived from an EMBL/GenBank/DDBJ whole genome shotgun (WGS) entry which is preliminary data.</text>
</comment>
<evidence type="ECO:0000313" key="7">
    <source>
        <dbReference type="Proteomes" id="UP001222932"/>
    </source>
</evidence>
<dbReference type="PANTHER" id="PTHR20982:SF3">
    <property type="entry name" value="MITOCHONDRIAL RIBOSOME RECYCLING FACTOR PSEUDO 1"/>
    <property type="match status" value="1"/>
</dbReference>
<feature type="compositionally biased region" description="Basic residues" evidence="4">
    <location>
        <begin position="62"/>
        <end position="71"/>
    </location>
</feature>
<feature type="domain" description="Ribosome recycling factor" evidence="5">
    <location>
        <begin position="151"/>
        <end position="293"/>
    </location>
</feature>
<proteinExistence type="inferred from homology"/>
<evidence type="ECO:0000256" key="2">
    <source>
        <dbReference type="ARBA" id="ARBA00022917"/>
    </source>
</evidence>
<dbReference type="GO" id="GO:0043023">
    <property type="term" value="F:ribosomal large subunit binding"/>
    <property type="evidence" value="ECO:0007669"/>
    <property type="project" value="TreeGrafter"/>
</dbReference>
<protein>
    <recommendedName>
        <fullName evidence="5">Ribosome recycling factor domain-containing protein</fullName>
    </recommendedName>
</protein>
<dbReference type="SUPFAM" id="SSF55194">
    <property type="entry name" value="Ribosome recycling factor, RRF"/>
    <property type="match status" value="1"/>
</dbReference>
<comment type="function">
    <text evidence="3">Necessary for protein synthesis in mitochondria. Functions as a ribosome recycling factor in mitochondria.</text>
</comment>
<evidence type="ECO:0000259" key="5">
    <source>
        <dbReference type="Pfam" id="PF01765"/>
    </source>
</evidence>
<keyword evidence="2" id="KW-0648">Protein biosynthesis</keyword>
<dbReference type="GO" id="GO:0005739">
    <property type="term" value="C:mitochondrion"/>
    <property type="evidence" value="ECO:0007669"/>
    <property type="project" value="TreeGrafter"/>
</dbReference>
<organism evidence="6 7">
    <name type="scientific">Cutaneotrichosporon spelunceum</name>
    <dbReference type="NCBI Taxonomy" id="1672016"/>
    <lineage>
        <taxon>Eukaryota</taxon>
        <taxon>Fungi</taxon>
        <taxon>Dikarya</taxon>
        <taxon>Basidiomycota</taxon>
        <taxon>Agaricomycotina</taxon>
        <taxon>Tremellomycetes</taxon>
        <taxon>Trichosporonales</taxon>
        <taxon>Trichosporonaceae</taxon>
        <taxon>Cutaneotrichosporon</taxon>
    </lineage>
</organism>
<dbReference type="InterPro" id="IPR036191">
    <property type="entry name" value="RRF_sf"/>
</dbReference>
<sequence length="295" mass="31117">MNTRFLARAAMPARAFCAVGTPSSFRVIAVPVPQAGPSHSAQSSLAATSTRAFSTTAPALKKGGKAKKGGKKGKDVEEEEGDEDDEPVKGKGKDKGKGSKKGKKGKEEVEEDKGLTPEEIGAVTEKTKAKIDKVVDWARGVVYDGVQRGRGHVSPAILDTIKVKTDAGSVALKSVASVTAKQNTLFVDVWDADVAKAVASAIHSANLPGMSPQQDGHTIRIPVSRPTSEVRQSILKSLHETVESAKNQVRVARSEGLKALGGRGEDGTDDVQKLADAATSELEKNMQTAKKELEK</sequence>
<dbReference type="Pfam" id="PF01765">
    <property type="entry name" value="RRF"/>
    <property type="match status" value="1"/>
</dbReference>
<dbReference type="AlphaFoldDB" id="A0AAD3TY46"/>
<dbReference type="Gene3D" id="3.30.1360.40">
    <property type="match status" value="1"/>
</dbReference>
<reference evidence="6" key="1">
    <citation type="journal article" date="2023" name="BMC Genomics">
        <title>Chromosome-level genome assemblies of Cutaneotrichosporon spp. (Trichosporonales, Basidiomycota) reveal imbalanced evolution between nucleotide sequences and chromosome synteny.</title>
        <authorList>
            <person name="Kobayashi Y."/>
            <person name="Kayamori A."/>
            <person name="Aoki K."/>
            <person name="Shiwa Y."/>
            <person name="Matsutani M."/>
            <person name="Fujita N."/>
            <person name="Sugita T."/>
            <person name="Iwasaki W."/>
            <person name="Tanaka N."/>
            <person name="Takashima M."/>
        </authorList>
    </citation>
    <scope>NUCLEOTIDE SEQUENCE</scope>
    <source>
        <strain evidence="6">HIS016</strain>
    </source>
</reference>
<name>A0AAD3TY46_9TREE</name>
<gene>
    <name evidence="6" type="ORF">CspeluHIS016_0700360</name>
</gene>
<feature type="compositionally biased region" description="Acidic residues" evidence="4">
    <location>
        <begin position="76"/>
        <end position="86"/>
    </location>
</feature>
<feature type="compositionally biased region" description="Basic and acidic residues" evidence="4">
    <location>
        <begin position="87"/>
        <end position="97"/>
    </location>
</feature>
<feature type="region of interest" description="Disordered" evidence="4">
    <location>
        <begin position="34"/>
        <end position="114"/>
    </location>
</feature>
<evidence type="ECO:0000256" key="3">
    <source>
        <dbReference type="ARBA" id="ARBA00024909"/>
    </source>
</evidence>
<comment type="similarity">
    <text evidence="1">Belongs to the RRF family.</text>
</comment>
<evidence type="ECO:0000256" key="4">
    <source>
        <dbReference type="SAM" id="MobiDB-lite"/>
    </source>
</evidence>
<dbReference type="Proteomes" id="UP001222932">
    <property type="component" value="Unassembled WGS sequence"/>
</dbReference>
<keyword evidence="7" id="KW-1185">Reference proteome</keyword>
<feature type="compositionally biased region" description="Low complexity" evidence="4">
    <location>
        <begin position="43"/>
        <end position="57"/>
    </location>
</feature>